<reference evidence="2" key="1">
    <citation type="journal article" date="2016" name="Nat. Commun.">
        <title>The Gonium pectorale genome demonstrates co-option of cell cycle regulation during the evolution of multicellularity.</title>
        <authorList>
            <person name="Hanschen E.R."/>
            <person name="Marriage T.N."/>
            <person name="Ferris P.J."/>
            <person name="Hamaji T."/>
            <person name="Toyoda A."/>
            <person name="Fujiyama A."/>
            <person name="Neme R."/>
            <person name="Noguchi H."/>
            <person name="Minakuchi Y."/>
            <person name="Suzuki M."/>
            <person name="Kawai-Toyooka H."/>
            <person name="Smith D.R."/>
            <person name="Sparks H."/>
            <person name="Anderson J."/>
            <person name="Bakaric R."/>
            <person name="Luria V."/>
            <person name="Karger A."/>
            <person name="Kirschner M.W."/>
            <person name="Durand P.M."/>
            <person name="Michod R.E."/>
            <person name="Nozaki H."/>
            <person name="Olson B.J."/>
        </authorList>
    </citation>
    <scope>NUCLEOTIDE SEQUENCE [LARGE SCALE GENOMIC DNA]</scope>
    <source>
        <strain evidence="2">NIES-2863</strain>
    </source>
</reference>
<dbReference type="EMBL" id="LSYV01000011">
    <property type="protein sequence ID" value="KXZ52044.1"/>
    <property type="molecule type" value="Genomic_DNA"/>
</dbReference>
<dbReference type="Proteomes" id="UP000075714">
    <property type="component" value="Unassembled WGS sequence"/>
</dbReference>
<sequence>MDEAWRRYWIFGPRQPPDRQLAPGDRVGISLYLELQDCLDSHRYHVVAGVAALTIPYSVLTKGRTGPLRHVRPFLVGVLFSLVPDMVYANVKCSDKHIAFKRHCDAVKGAMQQQQQQQLERGQGLQADGSRR</sequence>
<evidence type="ECO:0000313" key="2">
    <source>
        <dbReference type="Proteomes" id="UP000075714"/>
    </source>
</evidence>
<protein>
    <submittedName>
        <fullName evidence="1">Uncharacterized protein</fullName>
    </submittedName>
</protein>
<accession>A0A150GQI0</accession>
<name>A0A150GQI0_GONPE</name>
<organism evidence="1 2">
    <name type="scientific">Gonium pectorale</name>
    <name type="common">Green alga</name>
    <dbReference type="NCBI Taxonomy" id="33097"/>
    <lineage>
        <taxon>Eukaryota</taxon>
        <taxon>Viridiplantae</taxon>
        <taxon>Chlorophyta</taxon>
        <taxon>core chlorophytes</taxon>
        <taxon>Chlorophyceae</taxon>
        <taxon>CS clade</taxon>
        <taxon>Chlamydomonadales</taxon>
        <taxon>Volvocaceae</taxon>
        <taxon>Gonium</taxon>
    </lineage>
</organism>
<dbReference type="AlphaFoldDB" id="A0A150GQI0"/>
<keyword evidence="2" id="KW-1185">Reference proteome</keyword>
<dbReference type="OrthoDB" id="523286at2759"/>
<comment type="caution">
    <text evidence="1">The sequence shown here is derived from an EMBL/GenBank/DDBJ whole genome shotgun (WGS) entry which is preliminary data.</text>
</comment>
<proteinExistence type="predicted"/>
<gene>
    <name evidence="1" type="ORF">GPECTOR_10g1067</name>
</gene>
<evidence type="ECO:0000313" key="1">
    <source>
        <dbReference type="EMBL" id="KXZ52044.1"/>
    </source>
</evidence>